<feature type="compositionally biased region" description="Polar residues" evidence="1">
    <location>
        <begin position="39"/>
        <end position="52"/>
    </location>
</feature>
<evidence type="ECO:0000313" key="2">
    <source>
        <dbReference type="EMBL" id="MBI4210265.1"/>
    </source>
</evidence>
<dbReference type="PROSITE" id="PS51257">
    <property type="entry name" value="PROKAR_LIPOPROTEIN"/>
    <property type="match status" value="1"/>
</dbReference>
<organism evidence="2 3">
    <name type="scientific">Candidatus Iainarchaeum sp</name>
    <dbReference type="NCBI Taxonomy" id="3101447"/>
    <lineage>
        <taxon>Archaea</taxon>
        <taxon>Candidatus Iainarchaeota</taxon>
        <taxon>Candidatus Iainarchaeia</taxon>
        <taxon>Candidatus Iainarchaeales</taxon>
        <taxon>Candidatus Iainarchaeaceae</taxon>
        <taxon>Candidatus Iainarchaeum</taxon>
    </lineage>
</organism>
<protein>
    <recommendedName>
        <fullName evidence="4">Lipoprotein</fullName>
    </recommendedName>
</protein>
<dbReference type="AlphaFoldDB" id="A0A8T3YJQ1"/>
<accession>A0A8T3YJQ1</accession>
<evidence type="ECO:0008006" key="4">
    <source>
        <dbReference type="Google" id="ProtNLM"/>
    </source>
</evidence>
<evidence type="ECO:0000256" key="1">
    <source>
        <dbReference type="SAM" id="MobiDB-lite"/>
    </source>
</evidence>
<feature type="compositionally biased region" description="Polar residues" evidence="1">
    <location>
        <begin position="62"/>
        <end position="82"/>
    </location>
</feature>
<proteinExistence type="predicted"/>
<sequence length="143" mass="15226">MSFKFLSLFLVLILVLSGCATLQPKWQPRDGTCDMASGETEQNSSEDCQQAEANIGADISAQEETAQRITRSSASKGITQGTEGISQSCLDSIAGATTTGLINTLLDEEKCPGIESVEPSESKIVPETGYVTGEGQREDNDFI</sequence>
<name>A0A8T3YJQ1_9ARCH</name>
<comment type="caution">
    <text evidence="2">The sequence shown here is derived from an EMBL/GenBank/DDBJ whole genome shotgun (WGS) entry which is preliminary data.</text>
</comment>
<evidence type="ECO:0000313" key="3">
    <source>
        <dbReference type="Proteomes" id="UP000732298"/>
    </source>
</evidence>
<reference evidence="2" key="1">
    <citation type="submission" date="2020-07" db="EMBL/GenBank/DDBJ databases">
        <title>Huge and variable diversity of episymbiotic CPR bacteria and DPANN archaea in groundwater ecosystems.</title>
        <authorList>
            <person name="He C.Y."/>
            <person name="Keren R."/>
            <person name="Whittaker M."/>
            <person name="Farag I.F."/>
            <person name="Doudna J."/>
            <person name="Cate J.H.D."/>
            <person name="Banfield J.F."/>
        </authorList>
    </citation>
    <scope>NUCLEOTIDE SEQUENCE</scope>
    <source>
        <strain evidence="2">NC_groundwater_1296_Ag_S-0.2um_52_80</strain>
    </source>
</reference>
<dbReference type="Proteomes" id="UP000732298">
    <property type="component" value="Unassembled WGS sequence"/>
</dbReference>
<feature type="region of interest" description="Disordered" evidence="1">
    <location>
        <begin position="116"/>
        <end position="143"/>
    </location>
</feature>
<gene>
    <name evidence="2" type="ORF">HY544_02035</name>
</gene>
<feature type="region of interest" description="Disordered" evidence="1">
    <location>
        <begin position="33"/>
        <end position="82"/>
    </location>
</feature>
<dbReference type="EMBL" id="JACQPB010000025">
    <property type="protein sequence ID" value="MBI4210265.1"/>
    <property type="molecule type" value="Genomic_DNA"/>
</dbReference>